<dbReference type="InterPro" id="IPR020966">
    <property type="entry name" value="ALMT"/>
</dbReference>
<feature type="transmembrane region" description="Helical" evidence="9">
    <location>
        <begin position="155"/>
        <end position="174"/>
    </location>
</feature>
<keyword evidence="7 9" id="KW-0472">Membrane</keyword>
<keyword evidence="5 9" id="KW-1133">Transmembrane helix</keyword>
<evidence type="ECO:0000256" key="8">
    <source>
        <dbReference type="ARBA" id="ARBA00023303"/>
    </source>
</evidence>
<evidence type="ECO:0000256" key="6">
    <source>
        <dbReference type="ARBA" id="ARBA00023065"/>
    </source>
</evidence>
<organism evidence="10 11">
    <name type="scientific">Mikania micrantha</name>
    <name type="common">bitter vine</name>
    <dbReference type="NCBI Taxonomy" id="192012"/>
    <lineage>
        <taxon>Eukaryota</taxon>
        <taxon>Viridiplantae</taxon>
        <taxon>Streptophyta</taxon>
        <taxon>Embryophyta</taxon>
        <taxon>Tracheophyta</taxon>
        <taxon>Spermatophyta</taxon>
        <taxon>Magnoliopsida</taxon>
        <taxon>eudicotyledons</taxon>
        <taxon>Gunneridae</taxon>
        <taxon>Pentapetalae</taxon>
        <taxon>asterids</taxon>
        <taxon>campanulids</taxon>
        <taxon>Asterales</taxon>
        <taxon>Asteraceae</taxon>
        <taxon>Asteroideae</taxon>
        <taxon>Heliantheae alliance</taxon>
        <taxon>Eupatorieae</taxon>
        <taxon>Mikania</taxon>
    </lineage>
</organism>
<proteinExistence type="inferred from homology"/>
<evidence type="ECO:0000256" key="9">
    <source>
        <dbReference type="SAM" id="Phobius"/>
    </source>
</evidence>
<comment type="similarity">
    <text evidence="2">Belongs to the aromatic acid exporter (TC 2.A.85) family.</text>
</comment>
<evidence type="ECO:0000256" key="2">
    <source>
        <dbReference type="ARBA" id="ARBA00007079"/>
    </source>
</evidence>
<evidence type="ECO:0000313" key="11">
    <source>
        <dbReference type="Proteomes" id="UP000326396"/>
    </source>
</evidence>
<name>A0A5N6M3Z2_9ASTR</name>
<dbReference type="AlphaFoldDB" id="A0A5N6M3Z2"/>
<feature type="transmembrane region" description="Helical" evidence="9">
    <location>
        <begin position="75"/>
        <end position="93"/>
    </location>
</feature>
<dbReference type="GO" id="GO:0016020">
    <property type="term" value="C:membrane"/>
    <property type="evidence" value="ECO:0007669"/>
    <property type="project" value="UniProtKB-SubCell"/>
</dbReference>
<evidence type="ECO:0000256" key="4">
    <source>
        <dbReference type="ARBA" id="ARBA00022692"/>
    </source>
</evidence>
<feature type="transmembrane region" description="Helical" evidence="9">
    <location>
        <begin position="100"/>
        <end position="117"/>
    </location>
</feature>
<keyword evidence="6" id="KW-0406">Ion transport</keyword>
<sequence>MSTTINISDENEASHIHEKQNILIFVRNVWYFITKYREQHEKKVIHSIKFGTSLVLVSLLYLLDPLFKHVGESVVWALMTVVLIYDFFAGATLSKGLLRGIGTILGGGSGCLVALLAEDFGKNGYTAVIGTSVFVSGAVATYCRMIPSIKRKYDYGIMIFILTFSLVAVAGLRADKILELARQRLVTIGMGIAVCIITNLLIFPMWAGDELHTLTSLRFNKLASCIEECMEAYSSVRDNKGHLSININGCKSVLNSKSNDESLANFARWEPWHGKYGFSYPWDKYLQIGELLREVTSMIMPLQACITAPLQTSTTVHQPIKETCIKAGLSLGLTMRELGDSILNMRRVKEKVLIFPELQSIKLELTILPNLELQATENVEALAIANMLFILIEIVAKVKVLAKEVGELGEIADFESK</sequence>
<keyword evidence="11" id="KW-1185">Reference proteome</keyword>
<evidence type="ECO:0008006" key="12">
    <source>
        <dbReference type="Google" id="ProtNLM"/>
    </source>
</evidence>
<protein>
    <recommendedName>
        <fullName evidence="12">Aluminum-activated malate transporter</fullName>
    </recommendedName>
</protein>
<comment type="caution">
    <text evidence="10">The sequence shown here is derived from an EMBL/GenBank/DDBJ whole genome shotgun (WGS) entry which is preliminary data.</text>
</comment>
<comment type="subcellular location">
    <subcellularLocation>
        <location evidence="1">Membrane</location>
        <topology evidence="1">Multi-pass membrane protein</topology>
    </subcellularLocation>
</comment>
<keyword evidence="4 9" id="KW-0812">Transmembrane</keyword>
<keyword evidence="3" id="KW-0813">Transport</keyword>
<evidence type="ECO:0000256" key="3">
    <source>
        <dbReference type="ARBA" id="ARBA00022448"/>
    </source>
</evidence>
<dbReference type="Proteomes" id="UP000326396">
    <property type="component" value="Linkage Group LG7"/>
</dbReference>
<keyword evidence="8" id="KW-0407">Ion channel</keyword>
<dbReference type="EMBL" id="SZYD01000017">
    <property type="protein sequence ID" value="KAD3068629.1"/>
    <property type="molecule type" value="Genomic_DNA"/>
</dbReference>
<feature type="transmembrane region" description="Helical" evidence="9">
    <location>
        <begin position="44"/>
        <end position="63"/>
    </location>
</feature>
<dbReference type="PANTHER" id="PTHR31086">
    <property type="entry name" value="ALUMINUM-ACTIVATED MALATE TRANSPORTER 10"/>
    <property type="match status" value="1"/>
</dbReference>
<evidence type="ECO:0000256" key="5">
    <source>
        <dbReference type="ARBA" id="ARBA00022989"/>
    </source>
</evidence>
<accession>A0A5N6M3Z2</accession>
<dbReference type="GO" id="GO:0034220">
    <property type="term" value="P:monoatomic ion transmembrane transport"/>
    <property type="evidence" value="ECO:0007669"/>
    <property type="project" value="UniProtKB-KW"/>
</dbReference>
<dbReference type="Pfam" id="PF11744">
    <property type="entry name" value="ALMT"/>
    <property type="match status" value="1"/>
</dbReference>
<gene>
    <name evidence="10" type="ORF">E3N88_36509</name>
</gene>
<reference evidence="10 11" key="1">
    <citation type="submission" date="2019-05" db="EMBL/GenBank/DDBJ databases">
        <title>Mikania micrantha, genome provides insights into the molecular mechanism of rapid growth.</title>
        <authorList>
            <person name="Liu B."/>
        </authorList>
    </citation>
    <scope>NUCLEOTIDE SEQUENCE [LARGE SCALE GENOMIC DNA]</scope>
    <source>
        <strain evidence="10">NLD-2019</strain>
        <tissue evidence="10">Leaf</tissue>
    </source>
</reference>
<dbReference type="GO" id="GO:0015743">
    <property type="term" value="P:malate transport"/>
    <property type="evidence" value="ECO:0007669"/>
    <property type="project" value="InterPro"/>
</dbReference>
<evidence type="ECO:0000256" key="7">
    <source>
        <dbReference type="ARBA" id="ARBA00023136"/>
    </source>
</evidence>
<dbReference type="OrthoDB" id="68611at2759"/>
<evidence type="ECO:0000256" key="1">
    <source>
        <dbReference type="ARBA" id="ARBA00004141"/>
    </source>
</evidence>
<evidence type="ECO:0000313" key="10">
    <source>
        <dbReference type="EMBL" id="KAD3068629.1"/>
    </source>
</evidence>
<feature type="transmembrane region" description="Helical" evidence="9">
    <location>
        <begin position="186"/>
        <end position="208"/>
    </location>
</feature>